<keyword evidence="2 3" id="KW-0342">GTP-binding</keyword>
<gene>
    <name evidence="5" type="ORF">FQN60_009936</name>
</gene>
<sequence length="601" mass="67497">MPRKPPVYSDFFYNPLTEDVEQLLARFQHTDSVRYELFSAIWREMSFSDVFRGISSVAELKRFCRVALATAVKYFLPPYSYQVRVGGLYLMFGLYHTQLAIPPVKIRLALRDWTPIQKFIKDSLKYGHQDVVYIYEKLVATKAIHYTAMPHFLIFQKQMKPKRDAVCTEFIGRSTAVQDLISADILEELSNIQNHYEQLKEATTEASCQATMTHRTFSAQLKDCMSEFITWQQKTFSQENKGKKSVDDCDEDGDEDEDEMEKHAEAESSSSRARLLSSIKQKSYSNFQEAPKSRRHRKAKTVESYSSGAEQVQETGVGQRKRPPSLRARTQKSLGVTRDDSKLQAWLLSAPKKQEKMLMKRTNQAAPFKYDGLESKTRRLSTMLGFKEAGVLGTSVVIAGGVAYLIWNYASSSGEKKPESRPEKDGKSSREEEEEKAQARRAGTTAEHTIVAAAAAPVAAAQASKSQSVESAGTQVLVLGLDGAVGGKEELRPYWQKYISKALLLVFVVDSSNPQLFPVAKKHLHEVLASDPRLPLMVLAHKQDLPGSCSITDLHDALSLSEVGDRKLFLISTYVKKGNAELAYGVQDARDLIIQMVCDSR</sequence>
<feature type="region of interest" description="Disordered" evidence="4">
    <location>
        <begin position="413"/>
        <end position="445"/>
    </location>
</feature>
<feature type="compositionally biased region" description="Basic and acidic residues" evidence="4">
    <location>
        <begin position="414"/>
        <end position="430"/>
    </location>
</feature>
<dbReference type="InterPro" id="IPR019188">
    <property type="entry name" value="SNAPC1"/>
</dbReference>
<feature type="compositionally biased region" description="Acidic residues" evidence="4">
    <location>
        <begin position="248"/>
        <end position="259"/>
    </location>
</feature>
<evidence type="ECO:0000313" key="5">
    <source>
        <dbReference type="EMBL" id="KAA8588591.1"/>
    </source>
</evidence>
<evidence type="ECO:0000256" key="2">
    <source>
        <dbReference type="ARBA" id="ARBA00023134"/>
    </source>
</evidence>
<feature type="binding site" evidence="3">
    <location>
        <position position="487"/>
    </location>
    <ligand>
        <name>GTP</name>
        <dbReference type="ChEBI" id="CHEBI:37565"/>
    </ligand>
</feature>
<feature type="compositionally biased region" description="Low complexity" evidence="4">
    <location>
        <begin position="267"/>
        <end position="278"/>
    </location>
</feature>
<dbReference type="GO" id="GO:0019185">
    <property type="term" value="C:snRNA-activating protein complex"/>
    <property type="evidence" value="ECO:0007669"/>
    <property type="project" value="TreeGrafter"/>
</dbReference>
<dbReference type="Gene3D" id="3.40.50.300">
    <property type="entry name" value="P-loop containing nucleotide triphosphate hydrolases"/>
    <property type="match status" value="1"/>
</dbReference>
<dbReference type="GO" id="GO:0042795">
    <property type="term" value="P:snRNA transcription by RNA polymerase II"/>
    <property type="evidence" value="ECO:0007669"/>
    <property type="project" value="TreeGrafter"/>
</dbReference>
<dbReference type="GO" id="GO:0042796">
    <property type="term" value="P:snRNA transcription by RNA polymerase III"/>
    <property type="evidence" value="ECO:0007669"/>
    <property type="project" value="TreeGrafter"/>
</dbReference>
<dbReference type="InterPro" id="IPR027417">
    <property type="entry name" value="P-loop_NTPase"/>
</dbReference>
<keyword evidence="1 3" id="KW-0547">Nucleotide-binding</keyword>
<dbReference type="InterPro" id="IPR006689">
    <property type="entry name" value="Small_GTPase_ARF/SAR"/>
</dbReference>
<protein>
    <recommendedName>
        <fullName evidence="7">Small monomeric GTPase</fullName>
    </recommendedName>
</protein>
<feature type="compositionally biased region" description="Polar residues" evidence="4">
    <location>
        <begin position="303"/>
        <end position="316"/>
    </location>
</feature>
<feature type="region of interest" description="Disordered" evidence="4">
    <location>
        <begin position="240"/>
        <end position="335"/>
    </location>
</feature>
<dbReference type="EMBL" id="VOFY01000010">
    <property type="protein sequence ID" value="KAA8588591.1"/>
    <property type="molecule type" value="Genomic_DNA"/>
</dbReference>
<dbReference type="AlphaFoldDB" id="A0A5J5DAB3"/>
<dbReference type="GO" id="GO:0005525">
    <property type="term" value="F:GTP binding"/>
    <property type="evidence" value="ECO:0007669"/>
    <property type="project" value="UniProtKB-KW"/>
</dbReference>
<dbReference type="Pfam" id="PF09808">
    <property type="entry name" value="SNAPC1"/>
    <property type="match status" value="1"/>
</dbReference>
<accession>A0A5J5DAB3</accession>
<dbReference type="PANTHER" id="PTHR15131">
    <property type="entry name" value="SMALL NUCLEAR RNA ACTIVATING COMPLEX, POLYPEPTIDE 1"/>
    <property type="match status" value="1"/>
</dbReference>
<dbReference type="Pfam" id="PF00025">
    <property type="entry name" value="Arf"/>
    <property type="match status" value="1"/>
</dbReference>
<dbReference type="PROSITE" id="PS51417">
    <property type="entry name" value="ARF"/>
    <property type="match status" value="1"/>
</dbReference>
<dbReference type="GO" id="GO:0043565">
    <property type="term" value="F:sequence-specific DNA binding"/>
    <property type="evidence" value="ECO:0007669"/>
    <property type="project" value="TreeGrafter"/>
</dbReference>
<dbReference type="PANTHER" id="PTHR15131:SF3">
    <property type="entry name" value="SNRNA-ACTIVATING PROTEIN COMPLEX SUBUNIT 1"/>
    <property type="match status" value="1"/>
</dbReference>
<evidence type="ECO:0000256" key="1">
    <source>
        <dbReference type="ARBA" id="ARBA00022741"/>
    </source>
</evidence>
<dbReference type="SUPFAM" id="SSF52540">
    <property type="entry name" value="P-loop containing nucleoside triphosphate hydrolases"/>
    <property type="match status" value="1"/>
</dbReference>
<reference evidence="5 6" key="1">
    <citation type="submission" date="2019-08" db="EMBL/GenBank/DDBJ databases">
        <title>A chromosome-level genome assembly, high-density linkage maps, and genome scans reveal the genomic architecture of hybrid incompatibilities underlying speciation via character displacement in darters (Percidae: Etheostominae).</title>
        <authorList>
            <person name="Moran R.L."/>
            <person name="Catchen J.M."/>
            <person name="Fuller R.C."/>
        </authorList>
    </citation>
    <scope>NUCLEOTIDE SEQUENCE [LARGE SCALE GENOMIC DNA]</scope>
    <source>
        <strain evidence="5">EspeVRDwgs_2016</strain>
        <tissue evidence="5">Muscle</tissue>
    </source>
</reference>
<proteinExistence type="predicted"/>
<dbReference type="Proteomes" id="UP000327493">
    <property type="component" value="Chromosome 10"/>
</dbReference>
<keyword evidence="6" id="KW-1185">Reference proteome</keyword>
<evidence type="ECO:0008006" key="7">
    <source>
        <dbReference type="Google" id="ProtNLM"/>
    </source>
</evidence>
<evidence type="ECO:0000313" key="6">
    <source>
        <dbReference type="Proteomes" id="UP000327493"/>
    </source>
</evidence>
<evidence type="ECO:0000256" key="4">
    <source>
        <dbReference type="SAM" id="MobiDB-lite"/>
    </source>
</evidence>
<name>A0A5J5DAB3_9PERO</name>
<evidence type="ECO:0000256" key="3">
    <source>
        <dbReference type="PIRSR" id="PIRSR606689-1"/>
    </source>
</evidence>
<comment type="caution">
    <text evidence="5">The sequence shown here is derived from an EMBL/GenBank/DDBJ whole genome shotgun (WGS) entry which is preliminary data.</text>
</comment>
<feature type="compositionally biased region" description="Polar residues" evidence="4">
    <location>
        <begin position="279"/>
        <end position="288"/>
    </location>
</feature>
<organism evidence="5 6">
    <name type="scientific">Etheostoma spectabile</name>
    <name type="common">orangethroat darter</name>
    <dbReference type="NCBI Taxonomy" id="54343"/>
    <lineage>
        <taxon>Eukaryota</taxon>
        <taxon>Metazoa</taxon>
        <taxon>Chordata</taxon>
        <taxon>Craniata</taxon>
        <taxon>Vertebrata</taxon>
        <taxon>Euteleostomi</taxon>
        <taxon>Actinopterygii</taxon>
        <taxon>Neopterygii</taxon>
        <taxon>Teleostei</taxon>
        <taxon>Neoteleostei</taxon>
        <taxon>Acanthomorphata</taxon>
        <taxon>Eupercaria</taxon>
        <taxon>Perciformes</taxon>
        <taxon>Percoidei</taxon>
        <taxon>Percidae</taxon>
        <taxon>Etheostomatinae</taxon>
        <taxon>Etheostoma</taxon>
    </lineage>
</organism>
<dbReference type="GO" id="GO:0003924">
    <property type="term" value="F:GTPase activity"/>
    <property type="evidence" value="ECO:0007669"/>
    <property type="project" value="InterPro"/>
</dbReference>